<gene>
    <name evidence="1" type="ORF">ACI1P1_05445</name>
</gene>
<comment type="caution">
    <text evidence="1">The sequence shown here is derived from an EMBL/GenBank/DDBJ whole genome shotgun (WGS) entry which is preliminary data.</text>
</comment>
<name>A0ACC7NUP2_9BACL</name>
<proteinExistence type="predicted"/>
<organism evidence="1 2">
    <name type="scientific">Paenibacillus mesotrionivorans</name>
    <dbReference type="NCBI Taxonomy" id="3160968"/>
    <lineage>
        <taxon>Bacteria</taxon>
        <taxon>Bacillati</taxon>
        <taxon>Bacillota</taxon>
        <taxon>Bacilli</taxon>
        <taxon>Bacillales</taxon>
        <taxon>Paenibacillaceae</taxon>
        <taxon>Paenibacillus</taxon>
    </lineage>
</organism>
<evidence type="ECO:0000313" key="1">
    <source>
        <dbReference type="EMBL" id="MFM9327745.1"/>
    </source>
</evidence>
<evidence type="ECO:0000313" key="2">
    <source>
        <dbReference type="Proteomes" id="UP001631969"/>
    </source>
</evidence>
<dbReference type="Proteomes" id="UP001631969">
    <property type="component" value="Unassembled WGS sequence"/>
</dbReference>
<keyword evidence="2" id="KW-1185">Reference proteome</keyword>
<accession>A0ACC7NUP2</accession>
<sequence length="243" mass="26271">MEKLVPQSRNDPAWRLGPFTEGVKDCLPTVLGYLSIGFAAGVIGRTSGLSILEIVCMSLFVYAGSAQFIMSGMLLAGSSGIAVVLTVFLVNLRHLLMSAALAPYFKHLPMWKNAVLGSQLTDETFGVAVTRLEREGKGNGWWMLGLNMTAQANWVLATVIGALFGQWIDNPQEFGLDFALPGMFIGLLALQLLSRRKWRVDILVLTVAVLCTLVCSLWFSPSVSVLIAVVVAATAGLLAEVRR</sequence>
<dbReference type="EMBL" id="JBJURJ010000003">
    <property type="protein sequence ID" value="MFM9327745.1"/>
    <property type="molecule type" value="Genomic_DNA"/>
</dbReference>
<protein>
    <submittedName>
        <fullName evidence="1">AzlC family ABC transporter permease</fullName>
    </submittedName>
</protein>
<reference evidence="1" key="1">
    <citation type="submission" date="2024-12" db="EMBL/GenBank/DDBJ databases">
        <authorList>
            <person name="Wu N."/>
        </authorList>
    </citation>
    <scope>NUCLEOTIDE SEQUENCE</scope>
    <source>
        <strain evidence="1">P15</strain>
    </source>
</reference>